<keyword evidence="2 5" id="KW-0645">Protease</keyword>
<dbReference type="InterPro" id="IPR036852">
    <property type="entry name" value="Peptidase_S8/S53_dom_sf"/>
</dbReference>
<dbReference type="PROSITE" id="PS00137">
    <property type="entry name" value="SUBTILASE_HIS"/>
    <property type="match status" value="1"/>
</dbReference>
<comment type="similarity">
    <text evidence="1 5">Belongs to the peptidase S8 family.</text>
</comment>
<dbReference type="Gene3D" id="3.40.50.200">
    <property type="entry name" value="Peptidase S8/S53 domain"/>
    <property type="match status" value="1"/>
</dbReference>
<dbReference type="InterPro" id="IPR023828">
    <property type="entry name" value="Peptidase_S8_Ser-AS"/>
</dbReference>
<feature type="active site" description="Charge relay system" evidence="5">
    <location>
        <position position="630"/>
    </location>
</feature>
<dbReference type="PANTHER" id="PTHR43399:SF4">
    <property type="entry name" value="CELL WALL-ASSOCIATED PROTEASE"/>
    <property type="match status" value="1"/>
</dbReference>
<feature type="region of interest" description="Disordered" evidence="6">
    <location>
        <begin position="568"/>
        <end position="590"/>
    </location>
</feature>
<dbReference type="Pfam" id="PF00082">
    <property type="entry name" value="Peptidase_S8"/>
    <property type="match status" value="1"/>
</dbReference>
<dbReference type="PROSITE" id="PS00138">
    <property type="entry name" value="SUBTILASE_SER"/>
    <property type="match status" value="1"/>
</dbReference>
<organism evidence="8 9">
    <name type="scientific">Ideonella azotifigens</name>
    <dbReference type="NCBI Taxonomy" id="513160"/>
    <lineage>
        <taxon>Bacteria</taxon>
        <taxon>Pseudomonadati</taxon>
        <taxon>Pseudomonadota</taxon>
        <taxon>Betaproteobacteria</taxon>
        <taxon>Burkholderiales</taxon>
        <taxon>Sphaerotilaceae</taxon>
        <taxon>Ideonella</taxon>
    </lineage>
</organism>
<comment type="caution">
    <text evidence="8">The sequence shown here is derived from an EMBL/GenBank/DDBJ whole genome shotgun (WGS) entry which is preliminary data.</text>
</comment>
<dbReference type="SUPFAM" id="SSF49785">
    <property type="entry name" value="Galactose-binding domain-like"/>
    <property type="match status" value="1"/>
</dbReference>
<evidence type="ECO:0000313" key="9">
    <source>
        <dbReference type="Proteomes" id="UP001500279"/>
    </source>
</evidence>
<keyword evidence="4 5" id="KW-0720">Serine protease</keyword>
<evidence type="ECO:0000256" key="2">
    <source>
        <dbReference type="ARBA" id="ARBA00022670"/>
    </source>
</evidence>
<dbReference type="PROSITE" id="PS51892">
    <property type="entry name" value="SUBTILASE"/>
    <property type="match status" value="1"/>
</dbReference>
<evidence type="ECO:0000256" key="5">
    <source>
        <dbReference type="PROSITE-ProRule" id="PRU01240"/>
    </source>
</evidence>
<dbReference type="CDD" id="cd04842">
    <property type="entry name" value="Peptidases_S8_Kp43_protease"/>
    <property type="match status" value="1"/>
</dbReference>
<gene>
    <name evidence="8" type="ORF">GCM10009107_23200</name>
</gene>
<evidence type="ECO:0000259" key="7">
    <source>
        <dbReference type="Pfam" id="PF00082"/>
    </source>
</evidence>
<dbReference type="InterPro" id="IPR015500">
    <property type="entry name" value="Peptidase_S8_subtilisin-rel"/>
</dbReference>
<feature type="domain" description="Peptidase S8/S53" evidence="7">
    <location>
        <begin position="286"/>
        <end position="649"/>
    </location>
</feature>
<evidence type="ECO:0000256" key="4">
    <source>
        <dbReference type="ARBA" id="ARBA00022825"/>
    </source>
</evidence>
<feature type="compositionally biased region" description="Pro residues" evidence="6">
    <location>
        <begin position="569"/>
        <end position="590"/>
    </location>
</feature>
<name>A0ABP3VBZ9_9BURK</name>
<dbReference type="InterPro" id="IPR022398">
    <property type="entry name" value="Peptidase_S8_His-AS"/>
</dbReference>
<dbReference type="PANTHER" id="PTHR43399">
    <property type="entry name" value="SUBTILISIN-RELATED"/>
    <property type="match status" value="1"/>
</dbReference>
<keyword evidence="3 5" id="KW-0378">Hydrolase</keyword>
<dbReference type="InterPro" id="IPR000209">
    <property type="entry name" value="Peptidase_S8/S53_dom"/>
</dbReference>
<keyword evidence="9" id="KW-1185">Reference proteome</keyword>
<evidence type="ECO:0000256" key="6">
    <source>
        <dbReference type="SAM" id="MobiDB-lite"/>
    </source>
</evidence>
<dbReference type="Proteomes" id="UP001500279">
    <property type="component" value="Unassembled WGS sequence"/>
</dbReference>
<dbReference type="Gene3D" id="2.60.120.380">
    <property type="match status" value="1"/>
</dbReference>
<dbReference type="InterPro" id="IPR051048">
    <property type="entry name" value="Peptidase_S8/S53_subtilisin"/>
</dbReference>
<dbReference type="PRINTS" id="PR00723">
    <property type="entry name" value="SUBTILISIN"/>
</dbReference>
<sequence length="1709" mass="180432">MATIQAFVRFDPERAPEQRSFLDSRVSVLREAGGQCWVSLDEAQVATLVAQGMSVQPAPEAEALQLGPLAWTPGGDAPVPPAALSAAVPAGNAPAYWLVVFVAPADKSWLTELALAGAEPVQTLAAAAGVWRMSAAVAEAVRALPEVAFAGLFHPAYVPTLALVGAQAPLDLAGFAAMTLALPASVPEGNLQVRSFDGVDPETLRAALEAAGAAIVSPAPQGFVLQVAPEAGAAVLSVPGLFSASPPSLAAVCNHNAGVIIGANQVRDLGTVNFLVNLDGLGEIGAVVDTGFDIGAFASTTPPATAVLTNFHPELAANIRLLANHGAPLVAGAVPDEKPHGTHVAGIVVGDGSQSAGQARGMAPRAALVGLGPLAAAVRPATQGQLPRDPRVPFDFAAQNGASVINNSWGASFNTGNQNRYTDNETRPVDRWCFDHPDVLVLFAAGNDESDTAAGGDGVLDASTLKLEATAKNVLTIGASENLRVDSGWRDDYRRYFGPKFNNTAFDIAAGTGLKTFGMSDNADEIALFSDRGQVRTPALVNTLRVKPDLVAPGTNILSARSQWVARPPALPPPPAPAPPAPPPPPAAGVPPPVPYKGPVFNDPFYFQNFDTMLAAGLDRNLYQVFHGTSMATPMVSGAALLVRQYYRTRHAQMRRPLLLEGVPLPAAPAPPPVFASRPSLAPHPDGLLFAWATPALAADAKRIVALRVGRHQAPVDAAPVLLQAAVGEHAALQVATLGEKSYLLHRHADGKLRLSCYDRKLAPVAAFGSAGVVTLDPAARSTDAVPPALLAVNNQLVCVWPVSADKGVVFQRFNADTGAAVDAAAVSLMNCDAIGPQQPLSWNGSRFAFCSVLNDSSFQLQVRQFGTNGKALGASAFTVLDQAQAIREPSLVWDGRKNEYLLVWVDARNAAGGELWRQRLGPQLAKLGMPELLMSLPAGVHLRRPQILLHPDGGYLLTWEDDSQDTRIDLYLATLDANAVPDGRTPMDAASGRAVLRLTDSPGDTNGHAVLADAQGHVLVYQNPDEVNADRMGVYALNLTKGQAFEAQEDPSTPWQKSGRYVTTTLAEHANASLHPLSAVWTGASWDFLRLVPGPVIGARLQWLRLTADGLPDARHGVDGLRERPWPFIPTGAELLWNGNDRRVAVVNDMIAGISVHLADADGVPVPGFGAAGSAALADTVALHDGTTPQLGMLTPPAFGVLVAYGSLQEGVLHLRQQQLDAAGKAVGTPAELLSCDGVAAHQWWQFANSEAKATAIYHRTSGANVQVLSRQFDAAGVAAGAEQLLSATTGEARNGVVARRPTDASNANREYAAAWQFRATAGANWEIRFSRLDRNGVPMSNPPIPGVMQSVKDFAVVNAAMPDWGAGHDAIEPQLVSTYTHEAWSEPPPVLLTPPEWSPSWGLAWIGIEPDTTRRLYFSVLDENGRRVNVPQPPPNPRPALPASGLSAPAPAAILGLSTPGANVRDHRLVWNGRVFLLTWTEEQAGKLRHMATLVNRHATRLAYDLPSAALLRATLVNGATNITPGPLPDTAAGYGWGRVNLRQSLAPALPVTFHARDDCALGPGRSVRYHFTLPPGTALLRVTLNWTDPPGPRLVNHLHLTVRAPGGTPEYRGNLWDTTATRTHLSRPVATPPVPADAHEDIQTFKQVVLENPAQGDYEVEVSADAFPADPFNQQNLQPFALVFLGTGTEAKFAQTVAQVVGAAVY</sequence>
<accession>A0ABP3VBZ9</accession>
<dbReference type="InterPro" id="IPR008979">
    <property type="entry name" value="Galactose-bd-like_sf"/>
</dbReference>
<reference evidence="9" key="1">
    <citation type="journal article" date="2019" name="Int. J. Syst. Evol. Microbiol.">
        <title>The Global Catalogue of Microorganisms (GCM) 10K type strain sequencing project: providing services to taxonomists for standard genome sequencing and annotation.</title>
        <authorList>
            <consortium name="The Broad Institute Genomics Platform"/>
            <consortium name="The Broad Institute Genome Sequencing Center for Infectious Disease"/>
            <person name="Wu L."/>
            <person name="Ma J."/>
        </authorList>
    </citation>
    <scope>NUCLEOTIDE SEQUENCE [LARGE SCALE GENOMIC DNA]</scope>
    <source>
        <strain evidence="9">JCM 15503</strain>
    </source>
</reference>
<dbReference type="RefSeq" id="WP_231013175.1">
    <property type="nucleotide sequence ID" value="NZ_BAAAEW010000013.1"/>
</dbReference>
<dbReference type="InterPro" id="IPR034058">
    <property type="entry name" value="TagA/B/C/D_pept_dom"/>
</dbReference>
<feature type="active site" description="Charge relay system" evidence="5">
    <location>
        <position position="289"/>
    </location>
</feature>
<dbReference type="SUPFAM" id="SSF69304">
    <property type="entry name" value="Tricorn protease N-terminal domain"/>
    <property type="match status" value="1"/>
</dbReference>
<evidence type="ECO:0000256" key="3">
    <source>
        <dbReference type="ARBA" id="ARBA00022801"/>
    </source>
</evidence>
<dbReference type="SUPFAM" id="SSF52743">
    <property type="entry name" value="Subtilisin-like"/>
    <property type="match status" value="1"/>
</dbReference>
<feature type="active site" description="Charge relay system" evidence="5">
    <location>
        <position position="340"/>
    </location>
</feature>
<dbReference type="EMBL" id="BAAAEW010000013">
    <property type="protein sequence ID" value="GAA0750927.1"/>
    <property type="molecule type" value="Genomic_DNA"/>
</dbReference>
<proteinExistence type="inferred from homology"/>
<protein>
    <recommendedName>
        <fullName evidence="7">Peptidase S8/S53 domain-containing protein</fullName>
    </recommendedName>
</protein>
<evidence type="ECO:0000313" key="8">
    <source>
        <dbReference type="EMBL" id="GAA0750927.1"/>
    </source>
</evidence>
<evidence type="ECO:0000256" key="1">
    <source>
        <dbReference type="ARBA" id="ARBA00011073"/>
    </source>
</evidence>